<proteinExistence type="inferred from homology"/>
<evidence type="ECO:0000256" key="1">
    <source>
        <dbReference type="ARBA" id="ARBA00007626"/>
    </source>
</evidence>
<evidence type="ECO:0000256" key="2">
    <source>
        <dbReference type="ARBA" id="ARBA00022737"/>
    </source>
</evidence>
<feature type="repeat" description="PPR" evidence="3">
    <location>
        <begin position="413"/>
        <end position="447"/>
    </location>
</feature>
<evidence type="ECO:0000313" key="5">
    <source>
        <dbReference type="Proteomes" id="UP000036987"/>
    </source>
</evidence>
<dbReference type="NCBIfam" id="TIGR00756">
    <property type="entry name" value="PPR"/>
    <property type="match status" value="3"/>
</dbReference>
<name>A0A0K9PDB4_ZOSMR</name>
<dbReference type="OrthoDB" id="185373at2759"/>
<evidence type="ECO:0000256" key="3">
    <source>
        <dbReference type="PROSITE-ProRule" id="PRU00708"/>
    </source>
</evidence>
<dbReference type="InterPro" id="IPR011990">
    <property type="entry name" value="TPR-like_helical_dom_sf"/>
</dbReference>
<dbReference type="AlphaFoldDB" id="A0A0K9PDB4"/>
<dbReference type="GO" id="GO:0006397">
    <property type="term" value="P:mRNA processing"/>
    <property type="evidence" value="ECO:0000318"/>
    <property type="project" value="GO_Central"/>
</dbReference>
<dbReference type="GO" id="GO:0005737">
    <property type="term" value="C:cytoplasm"/>
    <property type="evidence" value="ECO:0000318"/>
    <property type="project" value="GO_Central"/>
</dbReference>
<dbReference type="Proteomes" id="UP000036987">
    <property type="component" value="Unassembled WGS sequence"/>
</dbReference>
<protein>
    <recommendedName>
        <fullName evidence="6">Pentatricopeptide repeat-containing protein</fullName>
    </recommendedName>
</protein>
<dbReference type="Gene3D" id="1.25.40.10">
    <property type="entry name" value="Tetratricopeptide repeat domain"/>
    <property type="match status" value="2"/>
</dbReference>
<dbReference type="InterPro" id="IPR050667">
    <property type="entry name" value="PPR-containing_protein"/>
</dbReference>
<feature type="repeat" description="PPR" evidence="3">
    <location>
        <begin position="448"/>
        <end position="482"/>
    </location>
</feature>
<accession>A0A0K9PDB4</accession>
<dbReference type="Pfam" id="PF01535">
    <property type="entry name" value="PPR"/>
    <property type="match status" value="1"/>
</dbReference>
<comment type="caution">
    <text evidence="4">The sequence shown here is derived from an EMBL/GenBank/DDBJ whole genome shotgun (WGS) entry which is preliminary data.</text>
</comment>
<dbReference type="STRING" id="29655.A0A0K9PDB4"/>
<feature type="repeat" description="PPR" evidence="3">
    <location>
        <begin position="483"/>
        <end position="517"/>
    </location>
</feature>
<sequence>MWKSGVRSILLGSTRRRSSFPRDKVRVLSKTLLQFSFSSVPVISLDRTGSFLPRLFSVDSNAREVNGKKIESVVKLLQDSLEVGLGSRLDDELDGLVVNDPFVVRVLESSDVSGVNFVRFFKWAFKKSDFVKSSSLVNLLVKKVCGSSQLSRHEAYALWDFLKEISVVDEGLITVEILNQLISTFGKVGKNNLTIEVFNMFEDLSCVPDGDSYYLAIQAMGKKKWAEKGSVICNKMVDSKIFPDAEKVGKIIKVLCRSDKSKDAFLVYSKAKEDGKSLPTEFIVFLINHLSRKPETIHMAIELLDSYSGESVAPFAKVIKFLCITGKSSEAFLVYSKAEEEGKSLPIKVVVFLINQLARKPDTIHSAFELLDSYSGESPAAFASVISRLYKMNDTKNIKILLDRVLKFDSSVSNKVLDLAITTLAKDGPIESARDLLKEMKNRGLKPNTRAYNTMIGGFSQLGRMDEARTMFDEAKKTHSKLGRFSYHILIQGYSQMGEFENGLRCFYEMKEDGIELDADDYRKLIVSLCQKSLDWRTAQKLLKEMQENEVLVNRRTRRIVAMVKQWEDSEIISNSDKFVFN</sequence>
<dbReference type="PANTHER" id="PTHR47939">
    <property type="entry name" value="MEMBRANE-ASSOCIATED SALT-INDUCIBLE PROTEIN-LIKE"/>
    <property type="match status" value="1"/>
</dbReference>
<keyword evidence="2" id="KW-0677">Repeat</keyword>
<evidence type="ECO:0000313" key="4">
    <source>
        <dbReference type="EMBL" id="KMZ66961.1"/>
    </source>
</evidence>
<organism evidence="4 5">
    <name type="scientific">Zostera marina</name>
    <name type="common">Eelgrass</name>
    <dbReference type="NCBI Taxonomy" id="29655"/>
    <lineage>
        <taxon>Eukaryota</taxon>
        <taxon>Viridiplantae</taxon>
        <taxon>Streptophyta</taxon>
        <taxon>Embryophyta</taxon>
        <taxon>Tracheophyta</taxon>
        <taxon>Spermatophyta</taxon>
        <taxon>Magnoliopsida</taxon>
        <taxon>Liliopsida</taxon>
        <taxon>Zosteraceae</taxon>
        <taxon>Zostera</taxon>
    </lineage>
</organism>
<dbReference type="EMBL" id="LFYR01000932">
    <property type="protein sequence ID" value="KMZ66961.1"/>
    <property type="molecule type" value="Genomic_DNA"/>
</dbReference>
<reference evidence="5" key="1">
    <citation type="journal article" date="2016" name="Nature">
        <title>The genome of the seagrass Zostera marina reveals angiosperm adaptation to the sea.</title>
        <authorList>
            <person name="Olsen J.L."/>
            <person name="Rouze P."/>
            <person name="Verhelst B."/>
            <person name="Lin Y.-C."/>
            <person name="Bayer T."/>
            <person name="Collen J."/>
            <person name="Dattolo E."/>
            <person name="De Paoli E."/>
            <person name="Dittami S."/>
            <person name="Maumus F."/>
            <person name="Michel G."/>
            <person name="Kersting A."/>
            <person name="Lauritano C."/>
            <person name="Lohaus R."/>
            <person name="Toepel M."/>
            <person name="Tonon T."/>
            <person name="Vanneste K."/>
            <person name="Amirebrahimi M."/>
            <person name="Brakel J."/>
            <person name="Bostroem C."/>
            <person name="Chovatia M."/>
            <person name="Grimwood J."/>
            <person name="Jenkins J.W."/>
            <person name="Jueterbock A."/>
            <person name="Mraz A."/>
            <person name="Stam W.T."/>
            <person name="Tice H."/>
            <person name="Bornberg-Bauer E."/>
            <person name="Green P.J."/>
            <person name="Pearson G.A."/>
            <person name="Procaccini G."/>
            <person name="Duarte C.M."/>
            <person name="Schmutz J."/>
            <person name="Reusch T.B.H."/>
            <person name="Van de Peer Y."/>
        </authorList>
    </citation>
    <scope>NUCLEOTIDE SEQUENCE [LARGE SCALE GENOMIC DNA]</scope>
    <source>
        <strain evidence="5">cv. Finnish</strain>
    </source>
</reference>
<dbReference type="OMA" id="FFKWVLK"/>
<dbReference type="PROSITE" id="PS51375">
    <property type="entry name" value="PPR"/>
    <property type="match status" value="3"/>
</dbReference>
<comment type="similarity">
    <text evidence="1">Belongs to the PPR family. P subfamily.</text>
</comment>
<dbReference type="GO" id="GO:0003729">
    <property type="term" value="F:mRNA binding"/>
    <property type="evidence" value="ECO:0000318"/>
    <property type="project" value="GO_Central"/>
</dbReference>
<dbReference type="Pfam" id="PF13041">
    <property type="entry name" value="PPR_2"/>
    <property type="match status" value="1"/>
</dbReference>
<dbReference type="InterPro" id="IPR002885">
    <property type="entry name" value="PPR_rpt"/>
</dbReference>
<evidence type="ECO:0008006" key="6">
    <source>
        <dbReference type="Google" id="ProtNLM"/>
    </source>
</evidence>
<gene>
    <name evidence="4" type="ORF">ZOSMA_27G00060</name>
</gene>
<dbReference type="PANTHER" id="PTHR47939:SF10">
    <property type="entry name" value="PENTACOTRIPEPTIDE-REPEAT REGION OF PRORP DOMAIN-CONTAINING PROTEIN"/>
    <property type="match status" value="1"/>
</dbReference>
<keyword evidence="5" id="KW-1185">Reference proteome</keyword>